<dbReference type="PANTHER" id="PTHR11692">
    <property type="entry name" value="BIFUNCTIONAL PURINE BIOSYNTHESIS PROTEIN PURH"/>
    <property type="match status" value="1"/>
</dbReference>
<reference evidence="7" key="1">
    <citation type="submission" date="2016-02" db="EMBL/GenBank/DDBJ databases">
        <authorList>
            <person name="Holder M.E."/>
            <person name="Ajami N.J."/>
            <person name="Petrosino J.F."/>
        </authorList>
    </citation>
    <scope>NUCLEOTIDE SEQUENCE [LARGE SCALE GENOMIC DNA]</scope>
    <source>
        <strain evidence="7">DSM 12838</strain>
    </source>
</reference>
<evidence type="ECO:0000313" key="6">
    <source>
        <dbReference type="EMBL" id="AMD91807.1"/>
    </source>
</evidence>
<evidence type="ECO:0000256" key="3">
    <source>
        <dbReference type="ARBA" id="ARBA00022801"/>
    </source>
</evidence>
<dbReference type="GO" id="GO:0003937">
    <property type="term" value="F:IMP cyclohydrolase activity"/>
    <property type="evidence" value="ECO:0007669"/>
    <property type="project" value="InterPro"/>
</dbReference>
<dbReference type="Gene3D" id="3.40.50.1380">
    <property type="entry name" value="Methylglyoxal synthase-like domain"/>
    <property type="match status" value="1"/>
</dbReference>
<feature type="domain" description="MGS-like" evidence="5">
    <location>
        <begin position="1"/>
        <end position="148"/>
    </location>
</feature>
<dbReference type="GO" id="GO:0005829">
    <property type="term" value="C:cytosol"/>
    <property type="evidence" value="ECO:0007669"/>
    <property type="project" value="TreeGrafter"/>
</dbReference>
<dbReference type="RefSeq" id="WP_066602021.1">
    <property type="nucleotide sequence ID" value="NZ_CP014230.1"/>
</dbReference>
<sequence>MDMLPIRRAILSVTDKSGLDEFARFLQESGVELVSTGGTRKKLLQAGLKVRSVSDVTGFPEILGGRVKTLHPHVHAGILASKDDPAHMQTMKDLRLAPFDLVCVNLYNFAEAVRQSLEDRQAVEQIDIGGPTMLRAAAKNFHSVAVLPAPEHYAECMREIRENGGALSLPFRKRMASLTFELTSGYDHMIAAYLNRS</sequence>
<keyword evidence="3 6" id="KW-0378">Hydrolase</keyword>
<keyword evidence="1" id="KW-0808">Transferase</keyword>
<dbReference type="PANTHER" id="PTHR11692:SF0">
    <property type="entry name" value="BIFUNCTIONAL PURINE BIOSYNTHESIS PROTEIN ATIC"/>
    <property type="match status" value="1"/>
</dbReference>
<proteinExistence type="predicted"/>
<dbReference type="InterPro" id="IPR011607">
    <property type="entry name" value="MGS-like_dom"/>
</dbReference>
<dbReference type="CDD" id="cd01421">
    <property type="entry name" value="IMPCH"/>
    <property type="match status" value="1"/>
</dbReference>
<dbReference type="AlphaFoldDB" id="A0A0X8JN65"/>
<name>A0A0X8JN65_9BACT</name>
<dbReference type="FunFam" id="3.40.50.1380:FF:000001">
    <property type="entry name" value="Bifunctional purine biosynthesis protein PurH"/>
    <property type="match status" value="1"/>
</dbReference>
<dbReference type="KEGG" id="doa:AXF15_00845"/>
<dbReference type="SMART" id="SM00851">
    <property type="entry name" value="MGS"/>
    <property type="match status" value="1"/>
</dbReference>
<dbReference type="GO" id="GO:0004643">
    <property type="term" value="F:phosphoribosylaminoimidazolecarboxamide formyltransferase activity"/>
    <property type="evidence" value="ECO:0007669"/>
    <property type="project" value="InterPro"/>
</dbReference>
<dbReference type="Pfam" id="PF01808">
    <property type="entry name" value="AICARFT_IMPCHas"/>
    <property type="match status" value="1"/>
</dbReference>
<dbReference type="OrthoDB" id="9802065at2"/>
<evidence type="ECO:0000259" key="5">
    <source>
        <dbReference type="PROSITE" id="PS51855"/>
    </source>
</evidence>
<accession>A0A0X8JN65</accession>
<dbReference type="PROSITE" id="PS51855">
    <property type="entry name" value="MGS"/>
    <property type="match status" value="1"/>
</dbReference>
<evidence type="ECO:0000256" key="1">
    <source>
        <dbReference type="ARBA" id="ARBA00022679"/>
    </source>
</evidence>
<organism evidence="6 7">
    <name type="scientific">Desulfomicrobium orale DSM 12838</name>
    <dbReference type="NCBI Taxonomy" id="888061"/>
    <lineage>
        <taxon>Bacteria</taxon>
        <taxon>Pseudomonadati</taxon>
        <taxon>Thermodesulfobacteriota</taxon>
        <taxon>Desulfovibrionia</taxon>
        <taxon>Desulfovibrionales</taxon>
        <taxon>Desulfomicrobiaceae</taxon>
        <taxon>Desulfomicrobium</taxon>
    </lineage>
</organism>
<keyword evidence="7" id="KW-1185">Reference proteome</keyword>
<dbReference type="InterPro" id="IPR036914">
    <property type="entry name" value="MGS-like_dom_sf"/>
</dbReference>
<evidence type="ECO:0000313" key="7">
    <source>
        <dbReference type="Proteomes" id="UP000063964"/>
    </source>
</evidence>
<dbReference type="GO" id="GO:0006189">
    <property type="term" value="P:'de novo' IMP biosynthetic process"/>
    <property type="evidence" value="ECO:0007669"/>
    <property type="project" value="TreeGrafter"/>
</dbReference>
<dbReference type="EMBL" id="CP014230">
    <property type="protein sequence ID" value="AMD91807.1"/>
    <property type="molecule type" value="Genomic_DNA"/>
</dbReference>
<evidence type="ECO:0000256" key="2">
    <source>
        <dbReference type="ARBA" id="ARBA00022755"/>
    </source>
</evidence>
<protein>
    <submittedName>
        <fullName evidence="6">IMP cyclohydrolase</fullName>
    </submittedName>
</protein>
<dbReference type="SUPFAM" id="SSF52335">
    <property type="entry name" value="Methylglyoxal synthase-like"/>
    <property type="match status" value="1"/>
</dbReference>
<evidence type="ECO:0000256" key="4">
    <source>
        <dbReference type="ARBA" id="ARBA00023268"/>
    </source>
</evidence>
<keyword evidence="4" id="KW-0511">Multifunctional enzyme</keyword>
<gene>
    <name evidence="6" type="ORF">AXF15_00845</name>
</gene>
<dbReference type="STRING" id="888061.AXF15_00845"/>
<keyword evidence="2" id="KW-0658">Purine biosynthesis</keyword>
<dbReference type="Pfam" id="PF02142">
    <property type="entry name" value="MGS"/>
    <property type="match status" value="1"/>
</dbReference>
<dbReference type="InterPro" id="IPR002695">
    <property type="entry name" value="PurH-like"/>
</dbReference>
<dbReference type="Proteomes" id="UP000063964">
    <property type="component" value="Chromosome"/>
</dbReference>